<comment type="subcellular location">
    <subcellularLocation>
        <location evidence="1">Membrane</location>
        <topology evidence="1">Single-pass membrane protein</topology>
    </subcellularLocation>
</comment>
<proteinExistence type="inferred from homology"/>
<evidence type="ECO:0000259" key="7">
    <source>
        <dbReference type="Pfam" id="PF25917"/>
    </source>
</evidence>
<keyword evidence="5 6" id="KW-0472">Membrane</keyword>
<evidence type="ECO:0000313" key="9">
    <source>
        <dbReference type="EMBL" id="MFC5450546.1"/>
    </source>
</evidence>
<dbReference type="PANTHER" id="PTHR30386:SF26">
    <property type="entry name" value="TRANSPORT PROTEIN COMB"/>
    <property type="match status" value="1"/>
</dbReference>
<evidence type="ECO:0000313" key="10">
    <source>
        <dbReference type="Proteomes" id="UP001596044"/>
    </source>
</evidence>
<dbReference type="RefSeq" id="WP_270885259.1">
    <property type="nucleotide sequence ID" value="NZ_JAQFVF010000088.1"/>
</dbReference>
<evidence type="ECO:0000256" key="1">
    <source>
        <dbReference type="ARBA" id="ARBA00004167"/>
    </source>
</evidence>
<dbReference type="Gene3D" id="2.40.30.170">
    <property type="match status" value="1"/>
</dbReference>
<evidence type="ECO:0000256" key="4">
    <source>
        <dbReference type="ARBA" id="ARBA00022989"/>
    </source>
</evidence>
<evidence type="ECO:0000259" key="8">
    <source>
        <dbReference type="Pfam" id="PF25963"/>
    </source>
</evidence>
<keyword evidence="3 6" id="KW-0812">Transmembrane</keyword>
<dbReference type="EMBL" id="JBHSMJ010000026">
    <property type="protein sequence ID" value="MFC5450546.1"/>
    <property type="molecule type" value="Genomic_DNA"/>
</dbReference>
<feature type="transmembrane region" description="Helical" evidence="6">
    <location>
        <begin position="7"/>
        <end position="27"/>
    </location>
</feature>
<dbReference type="InterPro" id="IPR050739">
    <property type="entry name" value="MFP"/>
</dbReference>
<comment type="caution">
    <text evidence="9">The sequence shown here is derived from an EMBL/GenBank/DDBJ whole genome shotgun (WGS) entry which is preliminary data.</text>
</comment>
<dbReference type="SUPFAM" id="SSF111369">
    <property type="entry name" value="HlyD-like secretion proteins"/>
    <property type="match status" value="1"/>
</dbReference>
<protein>
    <submittedName>
        <fullName evidence="9">HlyD family secretion protein</fullName>
    </submittedName>
</protein>
<gene>
    <name evidence="9" type="ORF">ACFPOG_20035</name>
</gene>
<dbReference type="InterPro" id="IPR058625">
    <property type="entry name" value="MdtA-like_BSH"/>
</dbReference>
<sequence>MKRKVMLYVILFALVVVGGGIGGYFWYEGQNYISTDDARLAGDIYKVMPRITGKVTSLDVNEGDHVLADQIIGQQDTNNLATSNLDQAALRSPIDGTVIKTMVRAGEVSSPGQTVAMVVDTHKLYVSANIEETEINRIQPGQKVEFTLDGFAGKTFTGKVKEISKATASTFSLLPSTNTSGNFTKVTQRVPIKIAIDDNQGVELSPGISAAIKVHLKDK</sequence>
<feature type="domain" description="p-hydroxybenzoic acid efflux pump subunit AaeA-like beta-barrel" evidence="8">
    <location>
        <begin position="124"/>
        <end position="215"/>
    </location>
</feature>
<dbReference type="Pfam" id="PF25917">
    <property type="entry name" value="BSH_RND"/>
    <property type="match status" value="1"/>
</dbReference>
<evidence type="ECO:0000256" key="3">
    <source>
        <dbReference type="ARBA" id="ARBA00022692"/>
    </source>
</evidence>
<feature type="domain" description="Multidrug resistance protein MdtA-like barrel-sandwich hybrid" evidence="7">
    <location>
        <begin position="46"/>
        <end position="121"/>
    </location>
</feature>
<dbReference type="InterPro" id="IPR058634">
    <property type="entry name" value="AaeA-lik-b-barrel"/>
</dbReference>
<organism evidence="9 10">
    <name type="scientific">Paenibacillus aestuarii</name>
    <dbReference type="NCBI Taxonomy" id="516965"/>
    <lineage>
        <taxon>Bacteria</taxon>
        <taxon>Bacillati</taxon>
        <taxon>Bacillota</taxon>
        <taxon>Bacilli</taxon>
        <taxon>Bacillales</taxon>
        <taxon>Paenibacillaceae</taxon>
        <taxon>Paenibacillus</taxon>
    </lineage>
</organism>
<dbReference type="PANTHER" id="PTHR30386">
    <property type="entry name" value="MEMBRANE FUSION SUBUNIT OF EMRAB-TOLC MULTIDRUG EFFLUX PUMP"/>
    <property type="match status" value="1"/>
</dbReference>
<reference evidence="10" key="1">
    <citation type="journal article" date="2019" name="Int. J. Syst. Evol. Microbiol.">
        <title>The Global Catalogue of Microorganisms (GCM) 10K type strain sequencing project: providing services to taxonomists for standard genome sequencing and annotation.</title>
        <authorList>
            <consortium name="The Broad Institute Genomics Platform"/>
            <consortium name="The Broad Institute Genome Sequencing Center for Infectious Disease"/>
            <person name="Wu L."/>
            <person name="Ma J."/>
        </authorList>
    </citation>
    <scope>NUCLEOTIDE SEQUENCE [LARGE SCALE GENOMIC DNA]</scope>
    <source>
        <strain evidence="10">KACC 11904</strain>
    </source>
</reference>
<evidence type="ECO:0000256" key="6">
    <source>
        <dbReference type="SAM" id="Phobius"/>
    </source>
</evidence>
<evidence type="ECO:0000256" key="5">
    <source>
        <dbReference type="ARBA" id="ARBA00023136"/>
    </source>
</evidence>
<name>A0ABW0KCR1_9BACL</name>
<dbReference type="Proteomes" id="UP001596044">
    <property type="component" value="Unassembled WGS sequence"/>
</dbReference>
<keyword evidence="4 6" id="KW-1133">Transmembrane helix</keyword>
<keyword evidence="10" id="KW-1185">Reference proteome</keyword>
<dbReference type="Pfam" id="PF25963">
    <property type="entry name" value="Beta-barrel_AAEA"/>
    <property type="match status" value="1"/>
</dbReference>
<comment type="similarity">
    <text evidence="2">Belongs to the membrane fusion protein (MFP) (TC 8.A.1) family.</text>
</comment>
<dbReference type="Gene3D" id="2.40.50.100">
    <property type="match status" value="1"/>
</dbReference>
<evidence type="ECO:0000256" key="2">
    <source>
        <dbReference type="ARBA" id="ARBA00009477"/>
    </source>
</evidence>
<accession>A0ABW0KCR1</accession>